<gene>
    <name evidence="1" type="ORF">HK439_23630</name>
</gene>
<name>A0A926SAJ0_9HYPH</name>
<dbReference type="Proteomes" id="UP000598467">
    <property type="component" value="Unassembled WGS sequence"/>
</dbReference>
<comment type="caution">
    <text evidence="1">The sequence shown here is derived from an EMBL/GenBank/DDBJ whole genome shotgun (WGS) entry which is preliminary data.</text>
</comment>
<evidence type="ECO:0000313" key="2">
    <source>
        <dbReference type="Proteomes" id="UP000598467"/>
    </source>
</evidence>
<protein>
    <submittedName>
        <fullName evidence="1">Uncharacterized protein</fullName>
    </submittedName>
</protein>
<dbReference type="EMBL" id="JABFCZ010000033">
    <property type="protein sequence ID" value="MBD1549264.1"/>
    <property type="molecule type" value="Genomic_DNA"/>
</dbReference>
<evidence type="ECO:0000313" key="1">
    <source>
        <dbReference type="EMBL" id="MBD1549264.1"/>
    </source>
</evidence>
<accession>A0A926SAJ0</accession>
<proteinExistence type="predicted"/>
<reference evidence="1" key="1">
    <citation type="submission" date="2020-05" db="EMBL/GenBank/DDBJ databases">
        <title>Identification of trans-AT polyketide cluster in two marine bacteria, producers of a novel glutaramide-containing polyketide sesbanimide D and analogs.</title>
        <authorList>
            <person name="Kacar D."/>
            <person name="Rodriguez P."/>
            <person name="Canedo L."/>
            <person name="Gonzalez E."/>
            <person name="Galan B."/>
            <person name="De La Calle F."/>
            <person name="Garcia J.L."/>
        </authorList>
    </citation>
    <scope>NUCLEOTIDE SEQUENCE</scope>
    <source>
        <strain evidence="1">PHM038</strain>
    </source>
</reference>
<organism evidence="1 2">
    <name type="scientific">Roseibium aggregatum</name>
    <dbReference type="NCBI Taxonomy" id="187304"/>
    <lineage>
        <taxon>Bacteria</taxon>
        <taxon>Pseudomonadati</taxon>
        <taxon>Pseudomonadota</taxon>
        <taxon>Alphaproteobacteria</taxon>
        <taxon>Hyphomicrobiales</taxon>
        <taxon>Stappiaceae</taxon>
        <taxon>Roseibium</taxon>
    </lineage>
</organism>
<dbReference type="AlphaFoldDB" id="A0A926SAJ0"/>
<sequence length="169" mass="18936">MPFSTDDKQPPAIFTTASFLRKERQTARSGFRTIIIALALTLSASPVLAKSTGWQSRKDFDRITAKFMNDFRPPIRFSVRMKGNKPEFNAVFGDQAYFGYSFTIQESRAAAEAIIETHETADPNALPGMIEKYCLAKFAHAQGAGKDYWMIFMTDSKESGYPCIKLPAN</sequence>
<dbReference type="RefSeq" id="WP_190293952.1">
    <property type="nucleotide sequence ID" value="NZ_JABFCZ010000033.1"/>
</dbReference>